<accession>A0AC35GV86</accession>
<dbReference type="WBParaSite" id="PS1159_v2.g8853.t2">
    <property type="protein sequence ID" value="PS1159_v2.g8853.t2"/>
    <property type="gene ID" value="PS1159_v2.g8853"/>
</dbReference>
<name>A0AC35GV86_9BILA</name>
<dbReference type="Proteomes" id="UP000887580">
    <property type="component" value="Unplaced"/>
</dbReference>
<protein>
    <submittedName>
        <fullName evidence="2">VWFA domain-containing protein</fullName>
    </submittedName>
</protein>
<evidence type="ECO:0000313" key="1">
    <source>
        <dbReference type="Proteomes" id="UP000887580"/>
    </source>
</evidence>
<organism evidence="1 2">
    <name type="scientific">Panagrolaimus sp. PS1159</name>
    <dbReference type="NCBI Taxonomy" id="55785"/>
    <lineage>
        <taxon>Eukaryota</taxon>
        <taxon>Metazoa</taxon>
        <taxon>Ecdysozoa</taxon>
        <taxon>Nematoda</taxon>
        <taxon>Chromadorea</taxon>
        <taxon>Rhabditida</taxon>
        <taxon>Tylenchina</taxon>
        <taxon>Panagrolaimomorpha</taxon>
        <taxon>Panagrolaimoidea</taxon>
        <taxon>Panagrolaimidae</taxon>
        <taxon>Panagrolaimus</taxon>
    </lineage>
</organism>
<proteinExistence type="predicted"/>
<sequence length="341" mass="37879">MHFKSPPPRSHPKAIPQKVEAQKEPKISEPQADEPKAPPQNFKFDDCLSDTIFVIDSTSSVRNLFEQHRIYASNVVKEMDISPETNHIGVVLYSSKQRQSIKISLSDPQNKENITAKINSLPYLSGITATGAALHLTIKDLEHRRSNAMTNVVVISDGFSYDIVDEPVKQLQQIPNIRIFAVSLGESYRKYEMLQIASHEENFLTGADSYKELVRRLHQCNEGLRKGNKGETKGDISPSSQGQITAAPPTKSPKKEEIKSVEKNVVKSSSKKKEVAATTTKKPKPTTEKPKPKPVEIKKPKSSAEKSKEKKIEAVSSEEKKSVESEKPEVSPPKKESSSGN</sequence>
<evidence type="ECO:0000313" key="2">
    <source>
        <dbReference type="WBParaSite" id="PS1159_v2.g8853.t2"/>
    </source>
</evidence>
<reference evidence="2" key="1">
    <citation type="submission" date="2022-11" db="UniProtKB">
        <authorList>
            <consortium name="WormBaseParasite"/>
        </authorList>
    </citation>
    <scope>IDENTIFICATION</scope>
</reference>